<feature type="domain" description="Retroviral polymerase SH3-like" evidence="5">
    <location>
        <begin position="55"/>
        <end position="113"/>
    </location>
</feature>
<dbReference type="EMBL" id="CAMAPF010000924">
    <property type="protein sequence ID" value="CAH9122363.1"/>
    <property type="molecule type" value="Genomic_DNA"/>
</dbReference>
<keyword evidence="2" id="KW-0378">Hydrolase</keyword>
<feature type="region of interest" description="Disordered" evidence="3">
    <location>
        <begin position="165"/>
        <end position="243"/>
    </location>
</feature>
<feature type="domain" description="Reverse transcriptase Ty1/copia-type" evidence="4">
    <location>
        <begin position="321"/>
        <end position="391"/>
    </location>
</feature>
<evidence type="ECO:0000313" key="6">
    <source>
        <dbReference type="EMBL" id="CAH9122363.1"/>
    </source>
</evidence>
<sequence length="392" mass="44292">MLIQSKLPHFMWAEAINTACFTQNRTSIHKRFNKTPYEILFKRTPDISFFRVFGCKCFVLNDRNERSKMDPKAIEGVFIGYSTQSKAYRVYLRERRTVIESVNVAFYEMADFASEHFLIESTLSTQRKQPDGAEATKQTTADSAILDSLFEHFYENARTANQQLSTEAAQSPFMPDLSEEEADSPHTSDHEDTEDHGTTATQATSPAQVSEIPAQTGTAPESTPAHSTPQQITSTTFEDSDHSIITPIPLTHERKWTKAHPAEQIIGDPSRGVCTRTATANECLFSCFISQSEPTKVSEALADPDWVIAMQEEINQFERLDVWTLVSRPPKKTIIGTKWVFKNKKDEDGVIIRNKARLVAKGYNQQEGIDYDETFAPVARIEAIRLFLAYAD</sequence>
<name>A0AAV0EEA5_9ASTE</name>
<dbReference type="GO" id="GO:0016787">
    <property type="term" value="F:hydrolase activity"/>
    <property type="evidence" value="ECO:0007669"/>
    <property type="project" value="UniProtKB-KW"/>
</dbReference>
<gene>
    <name evidence="6" type="ORF">CEPIT_LOCUS24419</name>
</gene>
<reference evidence="6" key="1">
    <citation type="submission" date="2022-07" db="EMBL/GenBank/DDBJ databases">
        <authorList>
            <person name="Macas J."/>
            <person name="Novak P."/>
            <person name="Neumann P."/>
        </authorList>
    </citation>
    <scope>NUCLEOTIDE SEQUENCE</scope>
</reference>
<evidence type="ECO:0000259" key="5">
    <source>
        <dbReference type="Pfam" id="PF25597"/>
    </source>
</evidence>
<feature type="compositionally biased region" description="Polar residues" evidence="3">
    <location>
        <begin position="198"/>
        <end position="237"/>
    </location>
</feature>
<dbReference type="PANTHER" id="PTHR42648">
    <property type="entry name" value="TRANSPOSASE, PUTATIVE-RELATED"/>
    <property type="match status" value="1"/>
</dbReference>
<dbReference type="InterPro" id="IPR057670">
    <property type="entry name" value="SH3_retrovirus"/>
</dbReference>
<evidence type="ECO:0000256" key="2">
    <source>
        <dbReference type="ARBA" id="ARBA00022801"/>
    </source>
</evidence>
<dbReference type="AlphaFoldDB" id="A0AAV0EEA5"/>
<comment type="caution">
    <text evidence="6">The sequence shown here is derived from an EMBL/GenBank/DDBJ whole genome shotgun (WGS) entry which is preliminary data.</text>
</comment>
<dbReference type="Pfam" id="PF07727">
    <property type="entry name" value="RVT_2"/>
    <property type="match status" value="1"/>
</dbReference>
<organism evidence="6 7">
    <name type="scientific">Cuscuta epithymum</name>
    <dbReference type="NCBI Taxonomy" id="186058"/>
    <lineage>
        <taxon>Eukaryota</taxon>
        <taxon>Viridiplantae</taxon>
        <taxon>Streptophyta</taxon>
        <taxon>Embryophyta</taxon>
        <taxon>Tracheophyta</taxon>
        <taxon>Spermatophyta</taxon>
        <taxon>Magnoliopsida</taxon>
        <taxon>eudicotyledons</taxon>
        <taxon>Gunneridae</taxon>
        <taxon>Pentapetalae</taxon>
        <taxon>asterids</taxon>
        <taxon>lamiids</taxon>
        <taxon>Solanales</taxon>
        <taxon>Convolvulaceae</taxon>
        <taxon>Cuscuteae</taxon>
        <taxon>Cuscuta</taxon>
        <taxon>Cuscuta subgen. Cuscuta</taxon>
    </lineage>
</organism>
<dbReference type="InterPro" id="IPR039537">
    <property type="entry name" value="Retrotran_Ty1/copia-like"/>
</dbReference>
<evidence type="ECO:0000313" key="7">
    <source>
        <dbReference type="Proteomes" id="UP001152523"/>
    </source>
</evidence>
<keyword evidence="7" id="KW-1185">Reference proteome</keyword>
<dbReference type="Pfam" id="PF25597">
    <property type="entry name" value="SH3_retrovirus"/>
    <property type="match status" value="1"/>
</dbReference>
<evidence type="ECO:0000259" key="4">
    <source>
        <dbReference type="Pfam" id="PF07727"/>
    </source>
</evidence>
<proteinExistence type="predicted"/>
<dbReference type="Proteomes" id="UP001152523">
    <property type="component" value="Unassembled WGS sequence"/>
</dbReference>
<dbReference type="InterPro" id="IPR013103">
    <property type="entry name" value="RVT_2"/>
</dbReference>
<dbReference type="GO" id="GO:0046872">
    <property type="term" value="F:metal ion binding"/>
    <property type="evidence" value="ECO:0007669"/>
    <property type="project" value="UniProtKB-KW"/>
</dbReference>
<protein>
    <recommendedName>
        <fullName evidence="8">Reverse transcriptase Ty1/copia-type domain-containing protein</fullName>
    </recommendedName>
</protein>
<keyword evidence="1" id="KW-0479">Metal-binding</keyword>
<evidence type="ECO:0008006" key="8">
    <source>
        <dbReference type="Google" id="ProtNLM"/>
    </source>
</evidence>
<dbReference type="PANTHER" id="PTHR42648:SF32">
    <property type="entry name" value="RIBONUCLEASE H-LIKE DOMAIN, GAG-PRE-INTEGRASE DOMAIN PROTEIN-RELATED"/>
    <property type="match status" value="1"/>
</dbReference>
<evidence type="ECO:0000256" key="1">
    <source>
        <dbReference type="ARBA" id="ARBA00022723"/>
    </source>
</evidence>
<evidence type="ECO:0000256" key="3">
    <source>
        <dbReference type="SAM" id="MobiDB-lite"/>
    </source>
</evidence>
<accession>A0AAV0EEA5</accession>
<feature type="compositionally biased region" description="Basic and acidic residues" evidence="3">
    <location>
        <begin position="183"/>
        <end position="197"/>
    </location>
</feature>